<dbReference type="Proteomes" id="UP001152607">
    <property type="component" value="Unassembled WGS sequence"/>
</dbReference>
<gene>
    <name evidence="1" type="ORF">PDIGIT_LOCUS670</name>
</gene>
<organism evidence="1 2">
    <name type="scientific">Periconia digitata</name>
    <dbReference type="NCBI Taxonomy" id="1303443"/>
    <lineage>
        <taxon>Eukaryota</taxon>
        <taxon>Fungi</taxon>
        <taxon>Dikarya</taxon>
        <taxon>Ascomycota</taxon>
        <taxon>Pezizomycotina</taxon>
        <taxon>Dothideomycetes</taxon>
        <taxon>Pleosporomycetidae</taxon>
        <taxon>Pleosporales</taxon>
        <taxon>Massarineae</taxon>
        <taxon>Periconiaceae</taxon>
        <taxon>Periconia</taxon>
    </lineage>
</organism>
<reference evidence="1" key="1">
    <citation type="submission" date="2023-01" db="EMBL/GenBank/DDBJ databases">
        <authorList>
            <person name="Van Ghelder C."/>
            <person name="Rancurel C."/>
        </authorList>
    </citation>
    <scope>NUCLEOTIDE SEQUENCE</scope>
    <source>
        <strain evidence="1">CNCM I-4278</strain>
    </source>
</reference>
<accession>A0A9W4U3T7</accession>
<sequence length="100" mass="11356">MFVSLTISGTPPFRVLSAFLSSACMRYARSEQASKRGYVQDNVSSSHCRSSLPLQQVGNLAALLPSYHPRRPISGLQHWHSLRKHWQSATLHVWRADRHC</sequence>
<evidence type="ECO:0000313" key="1">
    <source>
        <dbReference type="EMBL" id="CAI6243270.1"/>
    </source>
</evidence>
<comment type="caution">
    <text evidence="1">The sequence shown here is derived from an EMBL/GenBank/DDBJ whole genome shotgun (WGS) entry which is preliminary data.</text>
</comment>
<name>A0A9W4U3T7_9PLEO</name>
<dbReference type="AlphaFoldDB" id="A0A9W4U3T7"/>
<protein>
    <submittedName>
        <fullName evidence="1">Uncharacterized protein</fullName>
    </submittedName>
</protein>
<evidence type="ECO:0000313" key="2">
    <source>
        <dbReference type="Proteomes" id="UP001152607"/>
    </source>
</evidence>
<dbReference type="EMBL" id="CAOQHR010000001">
    <property type="protein sequence ID" value="CAI6243270.1"/>
    <property type="molecule type" value="Genomic_DNA"/>
</dbReference>
<keyword evidence="2" id="KW-1185">Reference proteome</keyword>
<proteinExistence type="predicted"/>